<organism evidence="2 3">
    <name type="scientific">Streptomyces longispororuber</name>
    <dbReference type="NCBI Taxonomy" id="68230"/>
    <lineage>
        <taxon>Bacteria</taxon>
        <taxon>Bacillati</taxon>
        <taxon>Actinomycetota</taxon>
        <taxon>Actinomycetes</taxon>
        <taxon>Kitasatosporales</taxon>
        <taxon>Streptomycetaceae</taxon>
        <taxon>Streptomyces</taxon>
    </lineage>
</organism>
<protein>
    <submittedName>
        <fullName evidence="2">Uncharacterized protein</fullName>
    </submittedName>
</protein>
<accession>A0A918ZQJ5</accession>
<evidence type="ECO:0000313" key="3">
    <source>
        <dbReference type="Proteomes" id="UP000608024"/>
    </source>
</evidence>
<proteinExistence type="predicted"/>
<dbReference type="EMBL" id="BNBT01000047">
    <property type="protein sequence ID" value="GHE62936.1"/>
    <property type="molecule type" value="Genomic_DNA"/>
</dbReference>
<dbReference type="Proteomes" id="UP000608024">
    <property type="component" value="Unassembled WGS sequence"/>
</dbReference>
<sequence length="51" mass="5314">MRERTRIAVEGTDTSLGTGLSPAVADVVGPLAASVEQEIVRHRDAAARGEP</sequence>
<evidence type="ECO:0000256" key="1">
    <source>
        <dbReference type="SAM" id="MobiDB-lite"/>
    </source>
</evidence>
<feature type="region of interest" description="Disordered" evidence="1">
    <location>
        <begin position="1"/>
        <end position="20"/>
    </location>
</feature>
<dbReference type="RefSeq" id="WP_190136873.1">
    <property type="nucleotide sequence ID" value="NZ_BNBT01000047.1"/>
</dbReference>
<dbReference type="AlphaFoldDB" id="A0A918ZQJ5"/>
<comment type="caution">
    <text evidence="2">The sequence shown here is derived from an EMBL/GenBank/DDBJ whole genome shotgun (WGS) entry which is preliminary data.</text>
</comment>
<name>A0A918ZQJ5_9ACTN</name>
<evidence type="ECO:0000313" key="2">
    <source>
        <dbReference type="EMBL" id="GHE62936.1"/>
    </source>
</evidence>
<reference evidence="2" key="1">
    <citation type="journal article" date="2014" name="Int. J. Syst. Evol. Microbiol.">
        <title>Complete genome sequence of Corynebacterium casei LMG S-19264T (=DSM 44701T), isolated from a smear-ripened cheese.</title>
        <authorList>
            <consortium name="US DOE Joint Genome Institute (JGI-PGF)"/>
            <person name="Walter F."/>
            <person name="Albersmeier A."/>
            <person name="Kalinowski J."/>
            <person name="Ruckert C."/>
        </authorList>
    </citation>
    <scope>NUCLEOTIDE SEQUENCE</scope>
    <source>
        <strain evidence="2">JCM 4784</strain>
    </source>
</reference>
<keyword evidence="3" id="KW-1185">Reference proteome</keyword>
<gene>
    <name evidence="2" type="ORF">GCM10018785_34870</name>
</gene>
<reference evidence="2" key="2">
    <citation type="submission" date="2020-09" db="EMBL/GenBank/DDBJ databases">
        <authorList>
            <person name="Sun Q."/>
            <person name="Ohkuma M."/>
        </authorList>
    </citation>
    <scope>NUCLEOTIDE SEQUENCE</scope>
    <source>
        <strain evidence="2">JCM 4784</strain>
    </source>
</reference>